<feature type="transmembrane region" description="Helical" evidence="6">
    <location>
        <begin position="40"/>
        <end position="59"/>
    </location>
</feature>
<evidence type="ECO:0000256" key="1">
    <source>
        <dbReference type="ARBA" id="ARBA00004651"/>
    </source>
</evidence>
<comment type="subcellular location">
    <subcellularLocation>
        <location evidence="1">Cell membrane</location>
        <topology evidence="1">Multi-pass membrane protein</topology>
    </subcellularLocation>
</comment>
<evidence type="ECO:0000313" key="7">
    <source>
        <dbReference type="EMBL" id="KZN67009.1"/>
    </source>
</evidence>
<gene>
    <name evidence="7" type="ORF">N478_19460</name>
</gene>
<dbReference type="Pfam" id="PF03788">
    <property type="entry name" value="LrgA"/>
    <property type="match status" value="1"/>
</dbReference>
<proteinExistence type="predicted"/>
<dbReference type="GO" id="GO:0005886">
    <property type="term" value="C:plasma membrane"/>
    <property type="evidence" value="ECO:0007669"/>
    <property type="project" value="UniProtKB-SubCell"/>
</dbReference>
<dbReference type="PATRIC" id="fig|1365257.3.peg.2588"/>
<keyword evidence="4 6" id="KW-1133">Transmembrane helix</keyword>
<feature type="transmembrane region" description="Helical" evidence="6">
    <location>
        <begin position="96"/>
        <end position="116"/>
    </location>
</feature>
<accession>A0A162BR44</accession>
<comment type="caution">
    <text evidence="7">The sequence shown here is derived from an EMBL/GenBank/DDBJ whole genome shotgun (WGS) entry which is preliminary data.</text>
</comment>
<dbReference type="PANTHER" id="PTHR33931">
    <property type="entry name" value="HOLIN-LIKE PROTEIN CIDA-RELATED"/>
    <property type="match status" value="1"/>
</dbReference>
<dbReference type="AlphaFoldDB" id="A0A162BR44"/>
<dbReference type="InterPro" id="IPR005538">
    <property type="entry name" value="LrgA/CidA"/>
</dbReference>
<name>A0A162BR44_9GAMM</name>
<feature type="transmembrane region" description="Helical" evidence="6">
    <location>
        <begin position="12"/>
        <end position="34"/>
    </location>
</feature>
<evidence type="ECO:0000256" key="5">
    <source>
        <dbReference type="ARBA" id="ARBA00023136"/>
    </source>
</evidence>
<dbReference type="EMBL" id="AUXX01000016">
    <property type="protein sequence ID" value="KZN67009.1"/>
    <property type="molecule type" value="Genomic_DNA"/>
</dbReference>
<protein>
    <recommendedName>
        <fullName evidence="9">LrgA</fullName>
    </recommendedName>
</protein>
<keyword evidence="3 6" id="KW-0812">Transmembrane</keyword>
<evidence type="ECO:0000256" key="3">
    <source>
        <dbReference type="ARBA" id="ARBA00022692"/>
    </source>
</evidence>
<evidence type="ECO:0000256" key="6">
    <source>
        <dbReference type="SAM" id="Phobius"/>
    </source>
</evidence>
<dbReference type="PANTHER" id="PTHR33931:SF2">
    <property type="entry name" value="HOLIN-LIKE PROTEIN CIDA"/>
    <property type="match status" value="1"/>
</dbReference>
<evidence type="ECO:0000313" key="8">
    <source>
        <dbReference type="Proteomes" id="UP000076661"/>
    </source>
</evidence>
<sequence length="126" mass="13548">MALKVKVFITHLTQFIVGVLMVVICLCSAKMIVALGALPIPAPLLGMLLLFALLQGRIIHVNWVKSASQLLIAYLAFFFIPVGVGVINYLNLLAGNVLLIAMLLVCLPTAAILAVGKFASKGRYRD</sequence>
<keyword evidence="2" id="KW-1003">Cell membrane</keyword>
<keyword evidence="5 6" id="KW-0472">Membrane</keyword>
<evidence type="ECO:0000256" key="2">
    <source>
        <dbReference type="ARBA" id="ARBA00022475"/>
    </source>
</evidence>
<reference evidence="7 8" key="1">
    <citation type="submission" date="2013-07" db="EMBL/GenBank/DDBJ databases">
        <title>Comparative Genomic and Metabolomic Analysis of Twelve Strains of Pseudoalteromonas luteoviolacea.</title>
        <authorList>
            <person name="Vynne N.G."/>
            <person name="Mansson M."/>
            <person name="Gram L."/>
        </authorList>
    </citation>
    <scope>NUCLEOTIDE SEQUENCE [LARGE SCALE GENOMIC DNA]</scope>
    <source>
        <strain evidence="7 8">S4060-1</strain>
    </source>
</reference>
<dbReference type="Proteomes" id="UP000076661">
    <property type="component" value="Unassembled WGS sequence"/>
</dbReference>
<evidence type="ECO:0000256" key="4">
    <source>
        <dbReference type="ARBA" id="ARBA00022989"/>
    </source>
</evidence>
<feature type="transmembrane region" description="Helical" evidence="6">
    <location>
        <begin position="71"/>
        <end position="90"/>
    </location>
</feature>
<evidence type="ECO:0008006" key="9">
    <source>
        <dbReference type="Google" id="ProtNLM"/>
    </source>
</evidence>
<organism evidence="7 8">
    <name type="scientific">Pseudoalteromonas luteoviolacea S4060-1</name>
    <dbReference type="NCBI Taxonomy" id="1365257"/>
    <lineage>
        <taxon>Bacteria</taxon>
        <taxon>Pseudomonadati</taxon>
        <taxon>Pseudomonadota</taxon>
        <taxon>Gammaproteobacteria</taxon>
        <taxon>Alteromonadales</taxon>
        <taxon>Pseudoalteromonadaceae</taxon>
        <taxon>Pseudoalteromonas</taxon>
    </lineage>
</organism>